<feature type="compositionally biased region" description="Acidic residues" evidence="1">
    <location>
        <begin position="79"/>
        <end position="110"/>
    </location>
</feature>
<accession>A0A699LD74</accession>
<organism evidence="3">
    <name type="scientific">Tanacetum cinerariifolium</name>
    <name type="common">Dalmatian daisy</name>
    <name type="synonym">Chrysanthemum cinerariifolium</name>
    <dbReference type="NCBI Taxonomy" id="118510"/>
    <lineage>
        <taxon>Eukaryota</taxon>
        <taxon>Viridiplantae</taxon>
        <taxon>Streptophyta</taxon>
        <taxon>Embryophyta</taxon>
        <taxon>Tracheophyta</taxon>
        <taxon>Spermatophyta</taxon>
        <taxon>Magnoliopsida</taxon>
        <taxon>eudicotyledons</taxon>
        <taxon>Gunneridae</taxon>
        <taxon>Pentapetalae</taxon>
        <taxon>asterids</taxon>
        <taxon>campanulids</taxon>
        <taxon>Asterales</taxon>
        <taxon>Asteraceae</taxon>
        <taxon>Asteroideae</taxon>
        <taxon>Anthemideae</taxon>
        <taxon>Anthemidinae</taxon>
        <taxon>Tanacetum</taxon>
    </lineage>
</organism>
<evidence type="ECO:0000256" key="1">
    <source>
        <dbReference type="SAM" id="MobiDB-lite"/>
    </source>
</evidence>
<sequence>ILSHEVVDDDLCKPGIVHLVALLCILMINLINEVFPQKVAMTEAEQIKLAIKKSLQQTYISQASGSGTDEGTGIIPGVPDDDDDQDEGDDDDDQDEGNDDDDQDTDEEGEEFTHPKLSIHDEEETKDEESFDPITKTPKNSDDE</sequence>
<reference evidence="3" key="1">
    <citation type="journal article" date="2019" name="Sci. Rep.">
        <title>Draft genome of Tanacetum cinerariifolium, the natural source of mosquito coil.</title>
        <authorList>
            <person name="Yamashiro T."/>
            <person name="Shiraishi A."/>
            <person name="Satake H."/>
            <person name="Nakayama K."/>
        </authorList>
    </citation>
    <scope>NUCLEOTIDE SEQUENCE</scope>
</reference>
<feature type="region of interest" description="Disordered" evidence="1">
    <location>
        <begin position="59"/>
        <end position="144"/>
    </location>
</feature>
<evidence type="ECO:0000256" key="2">
    <source>
        <dbReference type="SAM" id="Phobius"/>
    </source>
</evidence>
<protein>
    <submittedName>
        <fullName evidence="3">Uncharacterized protein</fullName>
    </submittedName>
</protein>
<comment type="caution">
    <text evidence="3">The sequence shown here is derived from an EMBL/GenBank/DDBJ whole genome shotgun (WGS) entry which is preliminary data.</text>
</comment>
<keyword evidence="2" id="KW-0812">Transmembrane</keyword>
<gene>
    <name evidence="3" type="ORF">Tci_701224</name>
</gene>
<evidence type="ECO:0000313" key="3">
    <source>
        <dbReference type="EMBL" id="GFB29253.1"/>
    </source>
</evidence>
<feature type="compositionally biased region" description="Polar residues" evidence="1">
    <location>
        <begin position="59"/>
        <end position="69"/>
    </location>
</feature>
<feature type="transmembrane region" description="Helical" evidence="2">
    <location>
        <begin position="15"/>
        <end position="32"/>
    </location>
</feature>
<dbReference type="AlphaFoldDB" id="A0A699LD74"/>
<keyword evidence="2" id="KW-0472">Membrane</keyword>
<proteinExistence type="predicted"/>
<keyword evidence="2" id="KW-1133">Transmembrane helix</keyword>
<feature type="compositionally biased region" description="Basic and acidic residues" evidence="1">
    <location>
        <begin position="111"/>
        <end position="120"/>
    </location>
</feature>
<feature type="non-terminal residue" evidence="3">
    <location>
        <position position="1"/>
    </location>
</feature>
<feature type="compositionally biased region" description="Acidic residues" evidence="1">
    <location>
        <begin position="121"/>
        <end position="131"/>
    </location>
</feature>
<feature type="non-terminal residue" evidence="3">
    <location>
        <position position="144"/>
    </location>
</feature>
<name>A0A699LD74_TANCI</name>
<dbReference type="EMBL" id="BKCJ010594783">
    <property type="protein sequence ID" value="GFB29253.1"/>
    <property type="molecule type" value="Genomic_DNA"/>
</dbReference>